<evidence type="ECO:0000313" key="3">
    <source>
        <dbReference type="EMBL" id="KDQ27297.1"/>
    </source>
</evidence>
<accession>A0A067NT82</accession>
<protein>
    <submittedName>
        <fullName evidence="3">Uncharacterized protein</fullName>
    </submittedName>
</protein>
<reference evidence="4" key="1">
    <citation type="journal article" date="2014" name="Proc. Natl. Acad. Sci. U.S.A.">
        <title>Extensive sampling of basidiomycete genomes demonstrates inadequacy of the white-rot/brown-rot paradigm for wood decay fungi.</title>
        <authorList>
            <person name="Riley R."/>
            <person name="Salamov A.A."/>
            <person name="Brown D.W."/>
            <person name="Nagy L.G."/>
            <person name="Floudas D."/>
            <person name="Held B.W."/>
            <person name="Levasseur A."/>
            <person name="Lombard V."/>
            <person name="Morin E."/>
            <person name="Otillar R."/>
            <person name="Lindquist E.A."/>
            <person name="Sun H."/>
            <person name="LaButti K.M."/>
            <person name="Schmutz J."/>
            <person name="Jabbour D."/>
            <person name="Luo H."/>
            <person name="Baker S.E."/>
            <person name="Pisabarro A.G."/>
            <person name="Walton J.D."/>
            <person name="Blanchette R.A."/>
            <person name="Henrissat B."/>
            <person name="Martin F."/>
            <person name="Cullen D."/>
            <person name="Hibbett D.S."/>
            <person name="Grigoriev I.V."/>
        </authorList>
    </citation>
    <scope>NUCLEOTIDE SEQUENCE [LARGE SCALE GENOMIC DNA]</scope>
    <source>
        <strain evidence="4">PC15</strain>
    </source>
</reference>
<feature type="transmembrane region" description="Helical" evidence="2">
    <location>
        <begin position="186"/>
        <end position="208"/>
    </location>
</feature>
<feature type="transmembrane region" description="Helical" evidence="2">
    <location>
        <begin position="309"/>
        <end position="339"/>
    </location>
</feature>
<proteinExistence type="predicted"/>
<dbReference type="EMBL" id="KL198008">
    <property type="protein sequence ID" value="KDQ27297.1"/>
    <property type="molecule type" value="Genomic_DNA"/>
</dbReference>
<name>A0A067NT82_PLEO1</name>
<evidence type="ECO:0000313" key="4">
    <source>
        <dbReference type="Proteomes" id="UP000027073"/>
    </source>
</evidence>
<sequence length="368" mass="40522">MAAGDSPVHTTIDIASIPDPNSPQNDPPPPYPSPRSTRRSRNAGRGARTAHSQIASSDSQHSELDAVLITPSSQQFPTGDNDHEASESTPFLSPASPSGRRASRQRAFSHTSVLSTASAAPSLAHTLLSLFQPEGDDDSSSDLLADVDTSEGRILLMSEEAPPRRAPLLSTEGLKRYFRPVVKQKYYWSLLHLAVLNFPYALLAWVYLFVFTLTGTTLLMALPLGVALCFLDLLGARMFARGELAIQTRFHAPLAFPPPYPPRPIFTRYREATLEEIEAGTTEGTRVKETSFYKNAYAMFRDSTSYQALFYFLVIKPVITIVLMLVFLVLTPISIALIIPAPFILRAARRLGVWQANIAVEGLYMSVR</sequence>
<feature type="region of interest" description="Disordered" evidence="1">
    <location>
        <begin position="1"/>
        <end position="109"/>
    </location>
</feature>
<keyword evidence="2" id="KW-0812">Transmembrane</keyword>
<dbReference type="HOGENOM" id="CLU_035058_0_0_1"/>
<feature type="transmembrane region" description="Helical" evidence="2">
    <location>
        <begin position="220"/>
        <end position="240"/>
    </location>
</feature>
<dbReference type="Proteomes" id="UP000027073">
    <property type="component" value="Unassembled WGS sequence"/>
</dbReference>
<evidence type="ECO:0000256" key="1">
    <source>
        <dbReference type="SAM" id="MobiDB-lite"/>
    </source>
</evidence>
<keyword evidence="2" id="KW-0472">Membrane</keyword>
<feature type="compositionally biased region" description="Polar residues" evidence="1">
    <location>
        <begin position="50"/>
        <end position="59"/>
    </location>
</feature>
<gene>
    <name evidence="3" type="ORF">PLEOSDRAFT_1064651</name>
</gene>
<dbReference type="AlphaFoldDB" id="A0A067NT82"/>
<keyword evidence="2" id="KW-1133">Transmembrane helix</keyword>
<dbReference type="VEuPathDB" id="FungiDB:PLEOSDRAFT_1064651"/>
<dbReference type="OrthoDB" id="2576477at2759"/>
<dbReference type="InParanoid" id="A0A067NT82"/>
<organism evidence="3 4">
    <name type="scientific">Pleurotus ostreatus (strain PC15)</name>
    <name type="common">Oyster mushroom</name>
    <dbReference type="NCBI Taxonomy" id="1137138"/>
    <lineage>
        <taxon>Eukaryota</taxon>
        <taxon>Fungi</taxon>
        <taxon>Dikarya</taxon>
        <taxon>Basidiomycota</taxon>
        <taxon>Agaricomycotina</taxon>
        <taxon>Agaricomycetes</taxon>
        <taxon>Agaricomycetidae</taxon>
        <taxon>Agaricales</taxon>
        <taxon>Pleurotineae</taxon>
        <taxon>Pleurotaceae</taxon>
        <taxon>Pleurotus</taxon>
    </lineage>
</organism>
<evidence type="ECO:0000256" key="2">
    <source>
        <dbReference type="SAM" id="Phobius"/>
    </source>
</evidence>